<dbReference type="GO" id="GO:0002926">
    <property type="term" value="P:tRNA wobble base 5-methoxycarbonylmethyl-2-thiouridinylation"/>
    <property type="evidence" value="ECO:0007669"/>
    <property type="project" value="TreeGrafter"/>
</dbReference>
<dbReference type="AlphaFoldDB" id="I9KVL5"/>
<dbReference type="SUPFAM" id="SSF102114">
    <property type="entry name" value="Radical SAM enzymes"/>
    <property type="match status" value="1"/>
</dbReference>
<dbReference type="InterPro" id="IPR006638">
    <property type="entry name" value="Elp3/MiaA/NifB-like_rSAM"/>
</dbReference>
<keyword evidence="5" id="KW-0408">Iron</keyword>
<dbReference type="InterPro" id="IPR023404">
    <property type="entry name" value="rSAM_horseshoe"/>
</dbReference>
<dbReference type="SFLD" id="SFLDG01086">
    <property type="entry name" value="elongater_protein-like"/>
    <property type="match status" value="1"/>
</dbReference>
<dbReference type="CDD" id="cd01335">
    <property type="entry name" value="Radical_SAM"/>
    <property type="match status" value="1"/>
</dbReference>
<dbReference type="SMART" id="SM00729">
    <property type="entry name" value="Elp3"/>
    <property type="match status" value="1"/>
</dbReference>
<comment type="cofactor">
    <cofactor evidence="1">
        <name>[4Fe-4S] cluster</name>
        <dbReference type="ChEBI" id="CHEBI:49883"/>
    </cofactor>
</comment>
<dbReference type="Gene3D" id="3.80.30.20">
    <property type="entry name" value="tm_1862 like domain"/>
    <property type="match status" value="1"/>
</dbReference>
<evidence type="ECO:0000256" key="4">
    <source>
        <dbReference type="ARBA" id="ARBA00022723"/>
    </source>
</evidence>
<evidence type="ECO:0000256" key="5">
    <source>
        <dbReference type="ARBA" id="ARBA00023004"/>
    </source>
</evidence>
<feature type="domain" description="Radical SAM core" evidence="7">
    <location>
        <begin position="1"/>
        <end position="227"/>
    </location>
</feature>
<dbReference type="SFLD" id="SFLDS00029">
    <property type="entry name" value="Radical_SAM"/>
    <property type="match status" value="1"/>
</dbReference>
<dbReference type="PANTHER" id="PTHR11135:SF0">
    <property type="entry name" value="ELONGATOR COMPLEX PROTEIN 3"/>
    <property type="match status" value="1"/>
</dbReference>
<dbReference type="Proteomes" id="UP000005110">
    <property type="component" value="Chromosome"/>
</dbReference>
<evidence type="ECO:0000256" key="6">
    <source>
        <dbReference type="ARBA" id="ARBA00023014"/>
    </source>
</evidence>
<reference evidence="8 9" key="1">
    <citation type="submission" date="2012-02" db="EMBL/GenBank/DDBJ databases">
        <title>Improved High-Quality Draft sequence of Thermoanaerobacter siderophilus SR4.</title>
        <authorList>
            <consortium name="US DOE Joint Genome Institute"/>
            <person name="Lucas S."/>
            <person name="Han J."/>
            <person name="Lapidus A."/>
            <person name="Cheng J.-F."/>
            <person name="Goodwin L."/>
            <person name="Pitluck S."/>
            <person name="Peters L."/>
            <person name="Detter J.C."/>
            <person name="Han C."/>
            <person name="Tapia R."/>
            <person name="Land M."/>
            <person name="Hauser L."/>
            <person name="Kyrpides N."/>
            <person name="Ivanova N."/>
            <person name="Pagani I."/>
            <person name="Hemme C."/>
            <person name="Woyke T."/>
        </authorList>
    </citation>
    <scope>NUCLEOTIDE SEQUENCE [LARGE SCALE GENOMIC DNA]</scope>
    <source>
        <strain evidence="8 9">SR4</strain>
    </source>
</reference>
<protein>
    <submittedName>
        <fullName evidence="8">Histone acetyltransferase</fullName>
    </submittedName>
</protein>
<dbReference type="HOGENOM" id="CLU_057482_0_0_9"/>
<keyword evidence="8" id="KW-0808">Transferase</keyword>
<dbReference type="GO" id="GO:0016740">
    <property type="term" value="F:transferase activity"/>
    <property type="evidence" value="ECO:0007669"/>
    <property type="project" value="UniProtKB-KW"/>
</dbReference>
<keyword evidence="9" id="KW-1185">Reference proteome</keyword>
<dbReference type="InterPro" id="IPR007197">
    <property type="entry name" value="rSAM"/>
</dbReference>
<dbReference type="GO" id="GO:0051539">
    <property type="term" value="F:4 iron, 4 sulfur cluster binding"/>
    <property type="evidence" value="ECO:0007669"/>
    <property type="project" value="UniProtKB-KW"/>
</dbReference>
<evidence type="ECO:0000259" key="7">
    <source>
        <dbReference type="PROSITE" id="PS51918"/>
    </source>
</evidence>
<dbReference type="PATRIC" id="fig|880478.3.peg.1193"/>
<proteinExistence type="predicted"/>
<dbReference type="PANTHER" id="PTHR11135">
    <property type="entry name" value="HISTONE ACETYLTRANSFERASE-RELATED"/>
    <property type="match status" value="1"/>
</dbReference>
<organism evidence="8 9">
    <name type="scientific">Thermoanaerobacter siderophilus SR4</name>
    <dbReference type="NCBI Taxonomy" id="880478"/>
    <lineage>
        <taxon>Bacteria</taxon>
        <taxon>Bacillati</taxon>
        <taxon>Bacillota</taxon>
        <taxon>Clostridia</taxon>
        <taxon>Thermoanaerobacterales</taxon>
        <taxon>Thermoanaerobacteraceae</taxon>
        <taxon>Thermoanaerobacter</taxon>
    </lineage>
</organism>
<keyword evidence="2" id="KW-0004">4Fe-4S</keyword>
<dbReference type="Pfam" id="PF04055">
    <property type="entry name" value="Radical_SAM"/>
    <property type="match status" value="1"/>
</dbReference>
<evidence type="ECO:0000256" key="1">
    <source>
        <dbReference type="ARBA" id="ARBA00001966"/>
    </source>
</evidence>
<gene>
    <name evidence="8" type="ORF">ThesiDRAFT1_2222</name>
</gene>
<evidence type="ECO:0000256" key="3">
    <source>
        <dbReference type="ARBA" id="ARBA00022691"/>
    </source>
</evidence>
<dbReference type="RefSeq" id="WP_006570383.1">
    <property type="nucleotide sequence ID" value="NZ_CM001486.1"/>
</dbReference>
<keyword evidence="3" id="KW-0949">S-adenosyl-L-methionine</keyword>
<keyword evidence="4" id="KW-0479">Metal-binding</keyword>
<dbReference type="InterPro" id="IPR032432">
    <property type="entry name" value="Radical_SAM_C"/>
</dbReference>
<dbReference type="FunFam" id="3.80.30.20:FF:000016">
    <property type="entry name" value="Oxygen-independent coproporphyrinogen III oxidase"/>
    <property type="match status" value="1"/>
</dbReference>
<dbReference type="EMBL" id="CM001486">
    <property type="protein sequence ID" value="EIW01074.1"/>
    <property type="molecule type" value="Genomic_DNA"/>
</dbReference>
<evidence type="ECO:0000313" key="8">
    <source>
        <dbReference type="EMBL" id="EIW01074.1"/>
    </source>
</evidence>
<dbReference type="InterPro" id="IPR058240">
    <property type="entry name" value="rSAM_sf"/>
</dbReference>
<dbReference type="Pfam" id="PF16199">
    <property type="entry name" value="Radical_SAM_C"/>
    <property type="match status" value="1"/>
</dbReference>
<dbReference type="PROSITE" id="PS51918">
    <property type="entry name" value="RADICAL_SAM"/>
    <property type="match status" value="1"/>
</dbReference>
<name>I9KVL5_9THEO</name>
<evidence type="ECO:0000313" key="9">
    <source>
        <dbReference type="Proteomes" id="UP000005110"/>
    </source>
</evidence>
<sequence length="378" mass="44088">MYIIPLFIPHLGCPFKCVFCNQNSITGQQQEITEEYVRQTIETHLKTLPRDAEIEVSFFGGSFTGIPQDMQNLYLGIAKEYLDNGKIDAIRLSTRPDYIDTEILQNLKRYKVSIIELGVQSMDEEVLLKSRRGHTSEDVVKAVNLIRQYDFKLGLQIMIGLPGDNLEKSLNTAYKIVELKPDFVRIYPTLVIKNTYLERMYKEGRFFPLTLQEAVEISKKMYIIFIKNNIDVIRIGLQTTENINYNKDVVAGPFHPAMGQLVESSVILDIFIRVFEDKNIRNTKVTIFSNEKRISTIIGQKKFNKLFLEKKYNVKTEFKILNSLTNDKIVVCSDKKIMRISITDFIKIIFKKFYKKKEILVFIEYIIYIKCIHFHNNV</sequence>
<dbReference type="GO" id="GO:0046872">
    <property type="term" value="F:metal ion binding"/>
    <property type="evidence" value="ECO:0007669"/>
    <property type="project" value="UniProtKB-KW"/>
</dbReference>
<evidence type="ECO:0000256" key="2">
    <source>
        <dbReference type="ARBA" id="ARBA00022485"/>
    </source>
</evidence>
<keyword evidence="6" id="KW-0411">Iron-sulfur</keyword>
<accession>I9KVL5</accession>
<dbReference type="GO" id="GO:0005737">
    <property type="term" value="C:cytoplasm"/>
    <property type="evidence" value="ECO:0007669"/>
    <property type="project" value="TreeGrafter"/>
</dbReference>
<dbReference type="InterPro" id="IPR039661">
    <property type="entry name" value="ELP3"/>
</dbReference>
<dbReference type="SFLD" id="SFLDG01082">
    <property type="entry name" value="B12-binding_domain_containing"/>
    <property type="match status" value="1"/>
</dbReference>